<keyword evidence="2" id="KW-0472">Membrane</keyword>
<evidence type="ECO:0008006" key="5">
    <source>
        <dbReference type="Google" id="ProtNLM"/>
    </source>
</evidence>
<protein>
    <recommendedName>
        <fullName evidence="5">Transmembrane protein</fullName>
    </recommendedName>
</protein>
<feature type="transmembrane region" description="Helical" evidence="2">
    <location>
        <begin position="151"/>
        <end position="176"/>
    </location>
</feature>
<accession>A0ABT3CLI9</accession>
<feature type="transmembrane region" description="Helical" evidence="2">
    <location>
        <begin position="87"/>
        <end position="109"/>
    </location>
</feature>
<dbReference type="Proteomes" id="UP001526201">
    <property type="component" value="Unassembled WGS sequence"/>
</dbReference>
<evidence type="ECO:0000256" key="1">
    <source>
        <dbReference type="SAM" id="MobiDB-lite"/>
    </source>
</evidence>
<name>A0ABT3CLI9_9MYCO</name>
<evidence type="ECO:0000313" key="3">
    <source>
        <dbReference type="EMBL" id="MCV7230247.1"/>
    </source>
</evidence>
<comment type="caution">
    <text evidence="3">The sequence shown here is derived from an EMBL/GenBank/DDBJ whole genome shotgun (WGS) entry which is preliminary data.</text>
</comment>
<reference evidence="3 4" key="1">
    <citation type="journal article" date="2022" name="BMC Genomics">
        <title>Comparative genome analysis of mycobacteria focusing on tRNA and non-coding RNA.</title>
        <authorList>
            <person name="Behra P.R.K."/>
            <person name="Pettersson B.M.F."/>
            <person name="Ramesh M."/>
            <person name="Das S."/>
            <person name="Dasgupta S."/>
            <person name="Kirsebom L.A."/>
        </authorList>
    </citation>
    <scope>NUCLEOTIDE SEQUENCE [LARGE SCALE GENOMIC DNA]</scope>
    <source>
        <strain evidence="3 4">DSM 44078</strain>
    </source>
</reference>
<feature type="region of interest" description="Disordered" evidence="1">
    <location>
        <begin position="1"/>
        <end position="59"/>
    </location>
</feature>
<keyword evidence="4" id="KW-1185">Reference proteome</keyword>
<feature type="transmembrane region" description="Helical" evidence="2">
    <location>
        <begin position="121"/>
        <end position="139"/>
    </location>
</feature>
<feature type="compositionally biased region" description="Pro residues" evidence="1">
    <location>
        <begin position="17"/>
        <end position="33"/>
    </location>
</feature>
<keyword evidence="2" id="KW-0812">Transmembrane</keyword>
<gene>
    <name evidence="3" type="ORF">H7J73_29990</name>
</gene>
<evidence type="ECO:0000313" key="4">
    <source>
        <dbReference type="Proteomes" id="UP001526201"/>
    </source>
</evidence>
<evidence type="ECO:0000256" key="2">
    <source>
        <dbReference type="SAM" id="Phobius"/>
    </source>
</evidence>
<dbReference type="EMBL" id="JACKTY010000049">
    <property type="protein sequence ID" value="MCV7230247.1"/>
    <property type="molecule type" value="Genomic_DNA"/>
</dbReference>
<organism evidence="3 4">
    <name type="scientific">Mycolicibacterium komossense</name>
    <dbReference type="NCBI Taxonomy" id="1779"/>
    <lineage>
        <taxon>Bacteria</taxon>
        <taxon>Bacillati</taxon>
        <taxon>Actinomycetota</taxon>
        <taxon>Actinomycetes</taxon>
        <taxon>Mycobacteriales</taxon>
        <taxon>Mycobacteriaceae</taxon>
        <taxon>Mycolicibacterium</taxon>
    </lineage>
</organism>
<keyword evidence="2" id="KW-1133">Transmembrane helix</keyword>
<sequence>MPLTEPHWPPIFDTGPHPEPLSAPRPEPEPLPAPELQRDPDHNPWRMPSSTPEPVSWSDELAPEPQLIPAHPIVVAAQYQYLRRWKFALALLGVWVVAAAAGAGLYYWWFQSLDKTWPDTAVLMYVLFCTVAALVISMVQDRPMVSATSIATMTAPFASGLAAAALYGMFAFGLVVP</sequence>
<proteinExistence type="predicted"/>